<feature type="transmembrane region" description="Helical" evidence="1">
    <location>
        <begin position="192"/>
        <end position="211"/>
    </location>
</feature>
<feature type="transmembrane region" description="Helical" evidence="1">
    <location>
        <begin position="427"/>
        <end position="445"/>
    </location>
</feature>
<feature type="domain" description="DUF3592" evidence="2">
    <location>
        <begin position="42"/>
        <end position="125"/>
    </location>
</feature>
<organism evidence="3 4">
    <name type="scientific">Gilvimarinus gilvus</name>
    <dbReference type="NCBI Taxonomy" id="3058038"/>
    <lineage>
        <taxon>Bacteria</taxon>
        <taxon>Pseudomonadati</taxon>
        <taxon>Pseudomonadota</taxon>
        <taxon>Gammaproteobacteria</taxon>
        <taxon>Cellvibrionales</taxon>
        <taxon>Cellvibrionaceae</taxon>
        <taxon>Gilvimarinus</taxon>
    </lineage>
</organism>
<dbReference type="EMBL" id="JAXAFO010000002">
    <property type="protein sequence ID" value="MDX6848052.1"/>
    <property type="molecule type" value="Genomic_DNA"/>
</dbReference>
<feature type="transmembrane region" description="Helical" evidence="1">
    <location>
        <begin position="451"/>
        <end position="469"/>
    </location>
</feature>
<dbReference type="Proteomes" id="UP001273505">
    <property type="component" value="Unassembled WGS sequence"/>
</dbReference>
<keyword evidence="1" id="KW-0472">Membrane</keyword>
<proteinExistence type="predicted"/>
<dbReference type="RefSeq" id="WP_302723242.1">
    <property type="nucleotide sequence ID" value="NZ_JAULRU010000583.1"/>
</dbReference>
<feature type="transmembrane region" description="Helical" evidence="1">
    <location>
        <begin position="223"/>
        <end position="242"/>
    </location>
</feature>
<dbReference type="Pfam" id="PF12158">
    <property type="entry name" value="DUF3592"/>
    <property type="match status" value="1"/>
</dbReference>
<reference evidence="3 4" key="1">
    <citation type="submission" date="2023-11" db="EMBL/GenBank/DDBJ databases">
        <title>Gilvimarinus fulvus sp. nov., isolated from the surface of Kelp.</title>
        <authorList>
            <person name="Sun Y.Y."/>
            <person name="Gong Y."/>
            <person name="Du Z.J."/>
        </authorList>
    </citation>
    <scope>NUCLEOTIDE SEQUENCE [LARGE SCALE GENOMIC DNA]</scope>
    <source>
        <strain evidence="3 4">SDUM040013</strain>
    </source>
</reference>
<dbReference type="InterPro" id="IPR021994">
    <property type="entry name" value="DUF3592"/>
</dbReference>
<keyword evidence="1" id="KW-1133">Transmembrane helix</keyword>
<evidence type="ECO:0000313" key="3">
    <source>
        <dbReference type="EMBL" id="MDX6848052.1"/>
    </source>
</evidence>
<keyword evidence="4" id="KW-1185">Reference proteome</keyword>
<sequence length="565" mass="61921">MLILFGLPFAAVGIGMFIFSVGDSLTQWQAMKSWPLVHANLASVDVKSSTSDGSTSYKVTAAYSYRYNGQNYRSTRVGIGNSYDNVGDYHQREARRLRRALDQGGVVNAWVNPAEPEQAVLNRDLRWELLGFKMIFVVVFGGVGVGIILYCLLAPTDKMPGSRTAQKSLASPWLERRDWASDQIKSDGKTSLYVSWGFAILWNAISIPAGIGGVSEALKGEWLALLALLFPVIGMGILWWAIAVTLNWRRFGAAPLQLDPYPGAIGGQVGGSIDVQLPYSINHRFDVSLKCLRSYVTGSGKNRSRRESLVWHSEGVAHSQASMKGTRLEILFDVDAGLPVSQEPDNNYHLWRLDVSCELPGTDFSRSYEIPVFATGQSARQLTRLSTDNVLAQNAREEALSEVLDIKQIAGGIILHYPALRHPSGKLALIIVGAVFAGVGFAVPADDFPSWIFTLIGVPMVLAGLYLLLTSLDVRIDRNELLTRRRLLGVSFGNRRYPRNTIKSLALKESYSAQSGRSHVTFYKIVAKRLDGKPVTVGFNLAGQNVAKQALESLSLLTGIATDEA</sequence>
<name>A0ABU4RT33_9GAMM</name>
<gene>
    <name evidence="3" type="ORF">SCD92_01690</name>
</gene>
<accession>A0ABU4RT33</accession>
<evidence type="ECO:0000259" key="2">
    <source>
        <dbReference type="Pfam" id="PF12158"/>
    </source>
</evidence>
<protein>
    <submittedName>
        <fullName evidence="3">DUF3592 domain-containing protein</fullName>
    </submittedName>
</protein>
<evidence type="ECO:0000313" key="4">
    <source>
        <dbReference type="Proteomes" id="UP001273505"/>
    </source>
</evidence>
<feature type="transmembrane region" description="Helical" evidence="1">
    <location>
        <begin position="130"/>
        <end position="153"/>
    </location>
</feature>
<evidence type="ECO:0000256" key="1">
    <source>
        <dbReference type="SAM" id="Phobius"/>
    </source>
</evidence>
<comment type="caution">
    <text evidence="3">The sequence shown here is derived from an EMBL/GenBank/DDBJ whole genome shotgun (WGS) entry which is preliminary data.</text>
</comment>
<keyword evidence="1" id="KW-0812">Transmembrane</keyword>